<reference evidence="2 3" key="1">
    <citation type="submission" date="2015-07" db="EMBL/GenBank/DDBJ databases">
        <title>Comparative genomics of the Sigatoka disease complex on banana suggests a link between parallel evolutionary changes in Pseudocercospora fijiensis and Pseudocercospora eumusae and increased virulence on the banana host.</title>
        <authorList>
            <person name="Chang T.-C."/>
            <person name="Salvucci A."/>
            <person name="Crous P.W."/>
            <person name="Stergiopoulos I."/>
        </authorList>
    </citation>
    <scope>NUCLEOTIDE SEQUENCE [LARGE SCALE GENOMIC DNA]</scope>
    <source>
        <strain evidence="2 3">CBS 114824</strain>
    </source>
</reference>
<feature type="region of interest" description="Disordered" evidence="1">
    <location>
        <begin position="1"/>
        <end position="28"/>
    </location>
</feature>
<sequence>MPGPIRAQSASSPPNKTPRQPSRTKFTNRPIAPIIVLSTLLFVSKGQTMKTQPSRFVDPTIQILITDHRTTTAPVFGTAEVAELIAAFGTTKSPKYSKMGREREQKAYP</sequence>
<evidence type="ECO:0000313" key="3">
    <source>
        <dbReference type="Proteomes" id="UP000070133"/>
    </source>
</evidence>
<name>A0A139GVR8_9PEZI</name>
<dbReference type="EMBL" id="LFZN01000303">
    <property type="protein sequence ID" value="KXS94280.1"/>
    <property type="molecule type" value="Genomic_DNA"/>
</dbReference>
<evidence type="ECO:0000256" key="1">
    <source>
        <dbReference type="SAM" id="MobiDB-lite"/>
    </source>
</evidence>
<gene>
    <name evidence="2" type="ORF">AC578_6397</name>
</gene>
<organism evidence="2 3">
    <name type="scientific">Pseudocercospora eumusae</name>
    <dbReference type="NCBI Taxonomy" id="321146"/>
    <lineage>
        <taxon>Eukaryota</taxon>
        <taxon>Fungi</taxon>
        <taxon>Dikarya</taxon>
        <taxon>Ascomycota</taxon>
        <taxon>Pezizomycotina</taxon>
        <taxon>Dothideomycetes</taxon>
        <taxon>Dothideomycetidae</taxon>
        <taxon>Mycosphaerellales</taxon>
        <taxon>Mycosphaerellaceae</taxon>
        <taxon>Pseudocercospora</taxon>
    </lineage>
</organism>
<accession>A0A139GVR8</accession>
<dbReference type="AlphaFoldDB" id="A0A139GVR8"/>
<evidence type="ECO:0000313" key="2">
    <source>
        <dbReference type="EMBL" id="KXS94280.1"/>
    </source>
</evidence>
<feature type="compositionally biased region" description="Polar residues" evidence="1">
    <location>
        <begin position="8"/>
        <end position="27"/>
    </location>
</feature>
<proteinExistence type="predicted"/>
<keyword evidence="3" id="KW-1185">Reference proteome</keyword>
<protein>
    <submittedName>
        <fullName evidence="2">Uncharacterized protein</fullName>
    </submittedName>
</protein>
<dbReference type="Proteomes" id="UP000070133">
    <property type="component" value="Unassembled WGS sequence"/>
</dbReference>
<comment type="caution">
    <text evidence="2">The sequence shown here is derived from an EMBL/GenBank/DDBJ whole genome shotgun (WGS) entry which is preliminary data.</text>
</comment>